<comment type="caution">
    <text evidence="9">The sequence shown here is derived from an EMBL/GenBank/DDBJ whole genome shotgun (WGS) entry which is preliminary data.</text>
</comment>
<dbReference type="FunFam" id="3.40.1350.10:FF:000006">
    <property type="entry name" value="tRNA-splicing endonuclease"/>
    <property type="match status" value="1"/>
</dbReference>
<dbReference type="InterPro" id="IPR036167">
    <property type="entry name" value="tRNA_intron_Endo_cat-like_sf"/>
</dbReference>
<feature type="active site" evidence="4">
    <location>
        <position position="131"/>
    </location>
</feature>
<dbReference type="InterPro" id="IPR016442">
    <property type="entry name" value="tRNA_splic_arch_short"/>
</dbReference>
<dbReference type="Gene3D" id="3.40.1350.10">
    <property type="match status" value="1"/>
</dbReference>
<dbReference type="Gene3D" id="3.40.1170.20">
    <property type="entry name" value="tRNA intron endonuclease, N-terminal domain"/>
    <property type="match status" value="1"/>
</dbReference>
<dbReference type="HAMAP" id="MF_01833">
    <property type="entry name" value="EndA_short"/>
    <property type="match status" value="1"/>
</dbReference>
<name>A0A2J6N230_9CREN</name>
<comment type="catalytic activity">
    <reaction evidence="4">
        <text>pretRNA = a 3'-half-tRNA molecule with a 5'-OH end + a 5'-half-tRNA molecule with a 2',3'-cyclic phosphate end + an intron with a 2',3'-cyclic phosphate and a 5'-hydroxyl terminus.</text>
        <dbReference type="EC" id="4.6.1.16"/>
    </reaction>
</comment>
<dbReference type="SUPFAM" id="SSF55267">
    <property type="entry name" value="tRNA-intron endonuclease N-terminal domain-like"/>
    <property type="match status" value="1"/>
</dbReference>
<dbReference type="Proteomes" id="UP000237153">
    <property type="component" value="Unassembled WGS sequence"/>
</dbReference>
<dbReference type="InterPro" id="IPR006678">
    <property type="entry name" value="tRNA_intron_Endonuc_N"/>
</dbReference>
<evidence type="ECO:0000313" key="7">
    <source>
        <dbReference type="EMBL" id="HEW64001.1"/>
    </source>
</evidence>
<dbReference type="Pfam" id="PF02778">
    <property type="entry name" value="tRNA_int_endo_N"/>
    <property type="match status" value="1"/>
</dbReference>
<dbReference type="EMBL" id="JADEZV010000002">
    <property type="protein sequence ID" value="MBE9391316.1"/>
    <property type="molecule type" value="Genomic_DNA"/>
</dbReference>
<dbReference type="GO" id="GO:0000213">
    <property type="term" value="F:tRNA-intron lyase activity"/>
    <property type="evidence" value="ECO:0007669"/>
    <property type="project" value="UniProtKB-UniRule"/>
</dbReference>
<dbReference type="GO" id="GO:0005737">
    <property type="term" value="C:cytoplasm"/>
    <property type="evidence" value="ECO:0007669"/>
    <property type="project" value="TreeGrafter"/>
</dbReference>
<dbReference type="InterPro" id="IPR006676">
    <property type="entry name" value="tRNA_splic"/>
</dbReference>
<dbReference type="NCBIfam" id="TIGR00324">
    <property type="entry name" value="endA"/>
    <property type="match status" value="1"/>
</dbReference>
<dbReference type="GO" id="GO:0003676">
    <property type="term" value="F:nucleic acid binding"/>
    <property type="evidence" value="ECO:0007669"/>
    <property type="project" value="InterPro"/>
</dbReference>
<evidence type="ECO:0000259" key="5">
    <source>
        <dbReference type="Pfam" id="PF01974"/>
    </source>
</evidence>
<dbReference type="RefSeq" id="WP_148683624.1">
    <property type="nucleotide sequence ID" value="NZ_DSFH01000044.1"/>
</dbReference>
<sequence length="192" mass="22334">MTSDTYPSIKHDEKFIGHLVGLKVLIKDTKIASKIYMDGFYGKPFGIKKPERREYNEVLELSLVEALYLVEKGKLSVLNSEGKEMSFDELLNEAYNRIKSFKSLYIIYRDLREKGYVVRSGLKFGSDYSLYRHGPGIEHAPYLIHVYEGDEIIDPIELVRMGRLSHSVKKKFMLGIVRNGIPNYILFKWYKP</sequence>
<reference evidence="8" key="3">
    <citation type="submission" date="2020-10" db="EMBL/GenBank/DDBJ databases">
        <title>Fervidococcus fontis strain 3639Fd - the first crenarchaeon capable of growth on lipids.</title>
        <authorList>
            <person name="Kochetkova T.V."/>
            <person name="Elcheninov A.G."/>
            <person name="Toschakov S.V."/>
            <person name="Kublanov I.V."/>
        </authorList>
    </citation>
    <scope>NUCLEOTIDE SEQUENCE</scope>
    <source>
        <strain evidence="8">3639Fd</strain>
    </source>
</reference>
<dbReference type="EC" id="4.6.1.16" evidence="4"/>
<dbReference type="GeneID" id="12449857"/>
<reference evidence="9 10" key="1">
    <citation type="submission" date="2018-01" db="EMBL/GenBank/DDBJ databases">
        <title>Metagenomic assembled genomes from two thermal pools in the Uzon Caldera, Kamchatka, Russia.</title>
        <authorList>
            <person name="Wilkins L."/>
            <person name="Ettinger C."/>
        </authorList>
    </citation>
    <scope>NUCLEOTIDE SEQUENCE [LARGE SCALE GENOMIC DNA]</scope>
    <source>
        <strain evidence="9">ZAV-06</strain>
    </source>
</reference>
<protein>
    <recommendedName>
        <fullName evidence="4">tRNA-splicing endonuclease</fullName>
        <ecNumber evidence="4">4.6.1.16</ecNumber>
    </recommendedName>
    <alternativeName>
        <fullName evidence="4">tRNA-intron endonuclease</fullName>
    </alternativeName>
</protein>
<reference evidence="7" key="2">
    <citation type="journal article" date="2020" name="mSystems">
        <title>Genome- and Community-Level Interaction Insights into Carbon Utilization and Element Cycling Functions of Hydrothermarchaeota in Hydrothermal Sediment.</title>
        <authorList>
            <person name="Zhou Z."/>
            <person name="Liu Y."/>
            <person name="Xu W."/>
            <person name="Pan J."/>
            <person name="Luo Z.H."/>
            <person name="Li M."/>
        </authorList>
    </citation>
    <scope>NUCLEOTIDE SEQUENCE [LARGE SCALE GENOMIC DNA]</scope>
    <source>
        <strain evidence="7">SpSt-1261</strain>
    </source>
</reference>
<dbReference type="PIRSF" id="PIRSF005285">
    <property type="entry name" value="tRNA_splic_archaea"/>
    <property type="match status" value="1"/>
</dbReference>
<evidence type="ECO:0000256" key="1">
    <source>
        <dbReference type="ARBA" id="ARBA00022694"/>
    </source>
</evidence>
<comment type="subunit">
    <text evidence="4">Homotetramer; although the tetramer contains four active sites, only two participate in the cleavage. Therefore, it should be considered as a dimer of dimers.</text>
</comment>
<feature type="active site" evidence="4">
    <location>
        <position position="139"/>
    </location>
</feature>
<dbReference type="AlphaFoldDB" id="A0A2J6N230"/>
<evidence type="ECO:0000313" key="9">
    <source>
        <dbReference type="EMBL" id="PMB75408.1"/>
    </source>
</evidence>
<feature type="domain" description="tRNA intron endonuclease catalytic" evidence="5">
    <location>
        <begin position="101"/>
        <end position="179"/>
    </location>
</feature>
<keyword evidence="2 4" id="KW-0456">Lyase</keyword>
<dbReference type="SUPFAM" id="SSF53032">
    <property type="entry name" value="tRNA-intron endonuclease catalytic domain-like"/>
    <property type="match status" value="1"/>
</dbReference>
<organism evidence="9 10">
    <name type="scientific">Fervidicoccus fontis</name>
    <dbReference type="NCBI Taxonomy" id="683846"/>
    <lineage>
        <taxon>Archaea</taxon>
        <taxon>Thermoproteota</taxon>
        <taxon>Thermoprotei</taxon>
        <taxon>Fervidicoccales</taxon>
        <taxon>Fervidicoccaceae</taxon>
        <taxon>Fervidicoccus</taxon>
    </lineage>
</organism>
<dbReference type="Proteomes" id="UP000886076">
    <property type="component" value="Unassembled WGS sequence"/>
</dbReference>
<dbReference type="InterPro" id="IPR006677">
    <property type="entry name" value="tRNA_intron_Endonuc_cat-like"/>
</dbReference>
<proteinExistence type="inferred from homology"/>
<dbReference type="PANTHER" id="PTHR21227">
    <property type="entry name" value="TRNA-SPLICING ENDONUCLEASE SUBUNIT SEN2"/>
    <property type="match status" value="1"/>
</dbReference>
<accession>A0A2J6N230</accession>
<evidence type="ECO:0000256" key="3">
    <source>
        <dbReference type="ARBA" id="ARBA00024798"/>
    </source>
</evidence>
<dbReference type="InterPro" id="IPR036740">
    <property type="entry name" value="tRNA_intron_Endonuc_N_sf"/>
</dbReference>
<dbReference type="GO" id="GO:0006388">
    <property type="term" value="P:tRNA splicing, via endonucleolytic cleavage and ligation"/>
    <property type="evidence" value="ECO:0007669"/>
    <property type="project" value="UniProtKB-UniRule"/>
</dbReference>
<comment type="function">
    <text evidence="3 4">Endonuclease that removes tRNA introns. Cleaves pre-tRNA at the 5'- and 3'-splice sites to release the intron. The products are an intron and two tRNA half-molecules bearing 2',3' cyclic phosphate and 5'-OH termini. Recognizes a pseudosymmetric substrate in which 2 bulged loops of 3 bases are separated by a stem of 4 bp.</text>
</comment>
<dbReference type="Pfam" id="PF01974">
    <property type="entry name" value="tRNA_int_endo"/>
    <property type="match status" value="1"/>
</dbReference>
<dbReference type="Proteomes" id="UP000652307">
    <property type="component" value="Unassembled WGS sequence"/>
</dbReference>
<evidence type="ECO:0000313" key="10">
    <source>
        <dbReference type="Proteomes" id="UP000237153"/>
    </source>
</evidence>
<dbReference type="PANTHER" id="PTHR21227:SF0">
    <property type="entry name" value="TRNA-SPLICING ENDONUCLEASE SUBUNIT SEN2"/>
    <property type="match status" value="1"/>
</dbReference>
<feature type="active site" evidence="4">
    <location>
        <position position="170"/>
    </location>
</feature>
<comment type="similarity">
    <text evidence="4">Belongs to the tRNA-intron endonuclease family. Archaeal short subfamily.</text>
</comment>
<dbReference type="EMBL" id="DSFH01000044">
    <property type="protein sequence ID" value="HEW64001.1"/>
    <property type="molecule type" value="Genomic_DNA"/>
</dbReference>
<keyword evidence="1 4" id="KW-0819">tRNA processing</keyword>
<dbReference type="CDD" id="cd22363">
    <property type="entry name" value="tRNA-intron_lyase_C"/>
    <property type="match status" value="1"/>
</dbReference>
<feature type="domain" description="tRNA intron endonuclease N-terminal" evidence="6">
    <location>
        <begin position="17"/>
        <end position="91"/>
    </location>
</feature>
<evidence type="ECO:0000256" key="4">
    <source>
        <dbReference type="HAMAP-Rule" id="MF_01833"/>
    </source>
</evidence>
<evidence type="ECO:0000259" key="6">
    <source>
        <dbReference type="Pfam" id="PF02778"/>
    </source>
</evidence>
<dbReference type="EMBL" id="PNIM01000015">
    <property type="protein sequence ID" value="PMB75408.1"/>
    <property type="molecule type" value="Genomic_DNA"/>
</dbReference>
<gene>
    <name evidence="4 9" type="primary">endA</name>
    <name evidence="9" type="ORF">C0188_03170</name>
    <name evidence="7" type="ORF">ENO39_02960</name>
    <name evidence="8" type="ORF">IOK49_04420</name>
</gene>
<dbReference type="InterPro" id="IPR011856">
    <property type="entry name" value="tRNA_endonuc-like_dom_sf"/>
</dbReference>
<evidence type="ECO:0000313" key="8">
    <source>
        <dbReference type="EMBL" id="MBE9391316.1"/>
    </source>
</evidence>
<evidence type="ECO:0000256" key="2">
    <source>
        <dbReference type="ARBA" id="ARBA00023239"/>
    </source>
</evidence>